<sequence length="322" mass="36040">MATAPVTEDPSFTVRPTGSIQEARELWWPLMKELGWNRDPSDTATHFHSARQGSDWLVLVPKETSKPEGCVVAFTYPNGTGWVGFFIVNAAYRGKGWGRALFHALLARYIESNTTIVGLDGVFEQIKTYERRGFVDVAKIRLMVRPSLNEKPLPTTEYALEEGERTEDIREVNTGVLADIDFAHTGMERRLLWSREAMFERKDAYGYVIGSVAGDGFNSSGFIIVRRCEHGHRFGPLYAESYAHASMLLRKAMERVRDSEGSMIAEIFGSNVNGVKVFEELGWALSGMDYNRMWLGGRVPQEQQDGGKGTTGMFAIFDASEG</sequence>
<evidence type="ECO:0000313" key="2">
    <source>
        <dbReference type="EMBL" id="KAF2193753.1"/>
    </source>
</evidence>
<dbReference type="PROSITE" id="PS51186">
    <property type="entry name" value="GNAT"/>
    <property type="match status" value="1"/>
</dbReference>
<dbReference type="EMBL" id="ML994613">
    <property type="protein sequence ID" value="KAF2193753.1"/>
    <property type="molecule type" value="Genomic_DNA"/>
</dbReference>
<protein>
    <recommendedName>
        <fullName evidence="1">N-acetyltransferase domain-containing protein</fullName>
    </recommendedName>
</protein>
<dbReference type="Proteomes" id="UP000800200">
    <property type="component" value="Unassembled WGS sequence"/>
</dbReference>
<dbReference type="AlphaFoldDB" id="A0A6A6ERV3"/>
<dbReference type="PANTHER" id="PTHR47237">
    <property type="entry name" value="SLL0310 PROTEIN"/>
    <property type="match status" value="1"/>
</dbReference>
<gene>
    <name evidence="2" type="ORF">K469DRAFT_712563</name>
</gene>
<name>A0A6A6ERV3_9PEZI</name>
<dbReference type="Gene3D" id="3.40.630.90">
    <property type="match status" value="1"/>
</dbReference>
<accession>A0A6A6ERV3</accession>
<dbReference type="InterPro" id="IPR016181">
    <property type="entry name" value="Acyl_CoA_acyltransferase"/>
</dbReference>
<reference evidence="2" key="1">
    <citation type="journal article" date="2020" name="Stud. Mycol.">
        <title>101 Dothideomycetes genomes: a test case for predicting lifestyles and emergence of pathogens.</title>
        <authorList>
            <person name="Haridas S."/>
            <person name="Albert R."/>
            <person name="Binder M."/>
            <person name="Bloem J."/>
            <person name="Labutti K."/>
            <person name="Salamov A."/>
            <person name="Andreopoulos B."/>
            <person name="Baker S."/>
            <person name="Barry K."/>
            <person name="Bills G."/>
            <person name="Bluhm B."/>
            <person name="Cannon C."/>
            <person name="Castanera R."/>
            <person name="Culley D."/>
            <person name="Daum C."/>
            <person name="Ezra D."/>
            <person name="Gonzalez J."/>
            <person name="Henrissat B."/>
            <person name="Kuo A."/>
            <person name="Liang C."/>
            <person name="Lipzen A."/>
            <person name="Lutzoni F."/>
            <person name="Magnuson J."/>
            <person name="Mondo S."/>
            <person name="Nolan M."/>
            <person name="Ohm R."/>
            <person name="Pangilinan J."/>
            <person name="Park H.-J."/>
            <person name="Ramirez L."/>
            <person name="Alfaro M."/>
            <person name="Sun H."/>
            <person name="Tritt A."/>
            <person name="Yoshinaga Y."/>
            <person name="Zwiers L.-H."/>
            <person name="Turgeon B."/>
            <person name="Goodwin S."/>
            <person name="Spatafora J."/>
            <person name="Crous P."/>
            <person name="Grigoriev I."/>
        </authorList>
    </citation>
    <scope>NUCLEOTIDE SEQUENCE</scope>
    <source>
        <strain evidence="2">CBS 207.26</strain>
    </source>
</reference>
<dbReference type="PANTHER" id="PTHR47237:SF1">
    <property type="entry name" value="SLL0310 PROTEIN"/>
    <property type="match status" value="1"/>
</dbReference>
<dbReference type="SUPFAM" id="SSF55729">
    <property type="entry name" value="Acyl-CoA N-acyltransferases (Nat)"/>
    <property type="match status" value="1"/>
</dbReference>
<proteinExistence type="predicted"/>
<dbReference type="CDD" id="cd04301">
    <property type="entry name" value="NAT_SF"/>
    <property type="match status" value="1"/>
</dbReference>
<organism evidence="2 3">
    <name type="scientific">Zopfia rhizophila CBS 207.26</name>
    <dbReference type="NCBI Taxonomy" id="1314779"/>
    <lineage>
        <taxon>Eukaryota</taxon>
        <taxon>Fungi</taxon>
        <taxon>Dikarya</taxon>
        <taxon>Ascomycota</taxon>
        <taxon>Pezizomycotina</taxon>
        <taxon>Dothideomycetes</taxon>
        <taxon>Dothideomycetes incertae sedis</taxon>
        <taxon>Zopfiaceae</taxon>
        <taxon>Zopfia</taxon>
    </lineage>
</organism>
<dbReference type="GO" id="GO:0016747">
    <property type="term" value="F:acyltransferase activity, transferring groups other than amino-acyl groups"/>
    <property type="evidence" value="ECO:0007669"/>
    <property type="project" value="InterPro"/>
</dbReference>
<feature type="domain" description="N-acetyltransferase" evidence="1">
    <location>
        <begin position="18"/>
        <end position="154"/>
    </location>
</feature>
<dbReference type="Pfam" id="PF00583">
    <property type="entry name" value="Acetyltransf_1"/>
    <property type="match status" value="1"/>
</dbReference>
<evidence type="ECO:0000259" key="1">
    <source>
        <dbReference type="PROSITE" id="PS51186"/>
    </source>
</evidence>
<dbReference type="Gene3D" id="3.40.630.30">
    <property type="match status" value="1"/>
</dbReference>
<dbReference type="InterPro" id="IPR052729">
    <property type="entry name" value="Acyl/Acetyltrans_Enzymes"/>
</dbReference>
<dbReference type="OrthoDB" id="5771378at2759"/>
<dbReference type="InterPro" id="IPR000182">
    <property type="entry name" value="GNAT_dom"/>
</dbReference>
<evidence type="ECO:0000313" key="3">
    <source>
        <dbReference type="Proteomes" id="UP000800200"/>
    </source>
</evidence>
<keyword evidence="3" id="KW-1185">Reference proteome</keyword>